<dbReference type="GO" id="GO:0005737">
    <property type="term" value="C:cytoplasm"/>
    <property type="evidence" value="ECO:0007669"/>
    <property type="project" value="TreeGrafter"/>
</dbReference>
<evidence type="ECO:0000256" key="1">
    <source>
        <dbReference type="ARBA" id="ARBA00005575"/>
    </source>
</evidence>
<dbReference type="InterPro" id="IPR008984">
    <property type="entry name" value="SMAD_FHA_dom_sf"/>
</dbReference>
<dbReference type="GO" id="GO:0005524">
    <property type="term" value="F:ATP binding"/>
    <property type="evidence" value="ECO:0007669"/>
    <property type="project" value="InterPro"/>
</dbReference>
<keyword evidence="3" id="KW-0723">Serine/threonine-protein kinase</keyword>
<evidence type="ECO:0000256" key="3">
    <source>
        <dbReference type="ARBA" id="ARBA00022527"/>
    </source>
</evidence>
<proteinExistence type="inferred from homology"/>
<dbReference type="InterPro" id="IPR000719">
    <property type="entry name" value="Prot_kinase_dom"/>
</dbReference>
<dbReference type="GO" id="GO:0004674">
    <property type="term" value="F:protein serine/threonine kinase activity"/>
    <property type="evidence" value="ECO:0007669"/>
    <property type="project" value="UniProtKB-KW"/>
</dbReference>
<comment type="catalytic activity">
    <reaction evidence="5">
        <text>L-threonyl-[protein] + ATP = O-phospho-L-threonyl-[protein] + ADP + H(+)</text>
        <dbReference type="Rhea" id="RHEA:46608"/>
        <dbReference type="Rhea" id="RHEA-COMP:11060"/>
        <dbReference type="Rhea" id="RHEA-COMP:11605"/>
        <dbReference type="ChEBI" id="CHEBI:15378"/>
        <dbReference type="ChEBI" id="CHEBI:30013"/>
        <dbReference type="ChEBI" id="CHEBI:30616"/>
        <dbReference type="ChEBI" id="CHEBI:61977"/>
        <dbReference type="ChEBI" id="CHEBI:456216"/>
        <dbReference type="EC" id="2.7.11.1"/>
    </reaction>
</comment>
<feature type="region of interest" description="Disordered" evidence="7">
    <location>
        <begin position="474"/>
        <end position="538"/>
    </location>
</feature>
<dbReference type="SUPFAM" id="SSF49879">
    <property type="entry name" value="SMAD/FHA domain"/>
    <property type="match status" value="1"/>
</dbReference>
<keyword evidence="4 10" id="KW-0418">Kinase</keyword>
<dbReference type="Gene3D" id="1.10.510.10">
    <property type="entry name" value="Transferase(Phosphotransferase) domain 1"/>
    <property type="match status" value="1"/>
</dbReference>
<sequence length="611" mass="68566">MEAAPANADQHCDDDYELPAAYLRFIDKRIIANALCLQNDSENFASRNHCEVYVIVYEPSVNHVYVRDRKSVNGTFVNGQLIGSGPQITPGYLLEDGDVIEIQPHWKFLFRQPRKPPTRPLTAIQTAECQFFKNEYLITPRCLGSGAEGAVYLAIESKTKRQLVCKLVNLGKQDGTMPREDSYRKLQEIDVLRQLKHPNILPYIDAVVSPHTLYIFTELAAGGDLVSFINRHEFIQEIDCRVLLRQVVRGLAYLHRKGIIHRDLKPENILLAYSPKIAYHRIMLSDFGACAVPRRSRMMTDIGTFEYKAPEVFFSAAEAQTTALDMWSLGLVTLRMLTFDVECFGSLTRMDQKSLEQMVNTMIEDISPKRSSNSQRFVLACLQLAPMNRITAAEAECHDWFCTPQKHFEFFQQLDQRCQTELTDDDTHLKPMPWDLASLQPLSPAPTPAKASATTSGGSGLRLMRWASPSCVETSGHLGGAQESGQAAKSGPLPGLSSPQGSGPLTPKLQLTKEIPDTTQNAKQSLVTPQRDGDAGNRRPEVRILTSRQLRICDVLQLPLPDLNRHLKQARNEHRREEVLAELKRLNAKFLTDTMQAIVESEDAGAEGRRG</sequence>
<dbReference type="Pfam" id="PF00069">
    <property type="entry name" value="Pkinase"/>
    <property type="match status" value="1"/>
</dbReference>
<dbReference type="PROSITE" id="PS50006">
    <property type="entry name" value="FHA_DOMAIN"/>
    <property type="match status" value="1"/>
</dbReference>
<comment type="catalytic activity">
    <reaction evidence="6">
        <text>L-seryl-[protein] + ATP = O-phospho-L-seryl-[protein] + ADP + H(+)</text>
        <dbReference type="Rhea" id="RHEA:17989"/>
        <dbReference type="Rhea" id="RHEA-COMP:9863"/>
        <dbReference type="Rhea" id="RHEA-COMP:11604"/>
        <dbReference type="ChEBI" id="CHEBI:15378"/>
        <dbReference type="ChEBI" id="CHEBI:29999"/>
        <dbReference type="ChEBI" id="CHEBI:30616"/>
        <dbReference type="ChEBI" id="CHEBI:83421"/>
        <dbReference type="ChEBI" id="CHEBI:456216"/>
        <dbReference type="EC" id="2.7.11.1"/>
    </reaction>
</comment>
<dbReference type="PROSITE" id="PS00108">
    <property type="entry name" value="PROTEIN_KINASE_ST"/>
    <property type="match status" value="1"/>
</dbReference>
<dbReference type="PROSITE" id="PS50011">
    <property type="entry name" value="PROTEIN_KINASE_DOM"/>
    <property type="match status" value="1"/>
</dbReference>
<accession>A0A2T4BET0</accession>
<organism evidence="10 11">
    <name type="scientific">Trichoderma citrinoviride</name>
    <dbReference type="NCBI Taxonomy" id="58853"/>
    <lineage>
        <taxon>Eukaryota</taxon>
        <taxon>Fungi</taxon>
        <taxon>Dikarya</taxon>
        <taxon>Ascomycota</taxon>
        <taxon>Pezizomycotina</taxon>
        <taxon>Sordariomycetes</taxon>
        <taxon>Hypocreomycetidae</taxon>
        <taxon>Hypocreales</taxon>
        <taxon>Hypocreaceae</taxon>
        <taxon>Trichoderma</taxon>
    </lineage>
</organism>
<dbReference type="SUPFAM" id="SSF56112">
    <property type="entry name" value="Protein kinase-like (PK-like)"/>
    <property type="match status" value="1"/>
</dbReference>
<dbReference type="Pfam" id="PF00498">
    <property type="entry name" value="FHA"/>
    <property type="match status" value="1"/>
</dbReference>
<feature type="domain" description="Protein kinase" evidence="9">
    <location>
        <begin position="137"/>
        <end position="401"/>
    </location>
</feature>
<evidence type="ECO:0000313" key="11">
    <source>
        <dbReference type="Proteomes" id="UP000241546"/>
    </source>
</evidence>
<evidence type="ECO:0000256" key="6">
    <source>
        <dbReference type="ARBA" id="ARBA00048679"/>
    </source>
</evidence>
<feature type="region of interest" description="Disordered" evidence="7">
    <location>
        <begin position="429"/>
        <end position="459"/>
    </location>
</feature>
<feature type="compositionally biased region" description="Polar residues" evidence="7">
    <location>
        <begin position="517"/>
        <end position="528"/>
    </location>
</feature>
<evidence type="ECO:0000256" key="5">
    <source>
        <dbReference type="ARBA" id="ARBA00047899"/>
    </source>
</evidence>
<evidence type="ECO:0000313" key="10">
    <source>
        <dbReference type="EMBL" id="PTB67847.1"/>
    </source>
</evidence>
<dbReference type="Proteomes" id="UP000241546">
    <property type="component" value="Unassembled WGS sequence"/>
</dbReference>
<name>A0A2T4BET0_9HYPO</name>
<dbReference type="GeneID" id="36606116"/>
<keyword evidence="11" id="KW-1185">Reference proteome</keyword>
<dbReference type="PANTHER" id="PTHR44167">
    <property type="entry name" value="OVARIAN-SPECIFIC SERINE/THREONINE-PROTEIN KINASE LOK-RELATED"/>
    <property type="match status" value="1"/>
</dbReference>
<evidence type="ECO:0000256" key="2">
    <source>
        <dbReference type="ARBA" id="ARBA00012513"/>
    </source>
</evidence>
<evidence type="ECO:0000256" key="4">
    <source>
        <dbReference type="ARBA" id="ARBA00022777"/>
    </source>
</evidence>
<dbReference type="RefSeq" id="XP_024751167.1">
    <property type="nucleotide sequence ID" value="XM_024897998.1"/>
</dbReference>
<dbReference type="GO" id="GO:0005634">
    <property type="term" value="C:nucleus"/>
    <property type="evidence" value="ECO:0007669"/>
    <property type="project" value="TreeGrafter"/>
</dbReference>
<dbReference type="SMART" id="SM00220">
    <property type="entry name" value="S_TKc"/>
    <property type="match status" value="1"/>
</dbReference>
<reference evidence="11" key="1">
    <citation type="submission" date="2016-07" db="EMBL/GenBank/DDBJ databases">
        <title>Multiple horizontal gene transfer events from other fungi enriched the ability of initially mycotrophic Trichoderma (Ascomycota) to feed on dead plant biomass.</title>
        <authorList>
            <consortium name="DOE Joint Genome Institute"/>
            <person name="Atanasova L."/>
            <person name="Chenthamara K."/>
            <person name="Zhang J."/>
            <person name="Grujic M."/>
            <person name="Henrissat B."/>
            <person name="Kuo A."/>
            <person name="Aerts A."/>
            <person name="Salamov A."/>
            <person name="Lipzen A."/>
            <person name="Labutti K."/>
            <person name="Barry K."/>
            <person name="Miao Y."/>
            <person name="Rahimi M.J."/>
            <person name="Shen Q."/>
            <person name="Grigoriev I.V."/>
            <person name="Kubicek C.P."/>
            <person name="Druzhinina I.S."/>
        </authorList>
    </citation>
    <scope>NUCLEOTIDE SEQUENCE [LARGE SCALE GENOMIC DNA]</scope>
    <source>
        <strain evidence="11">TUCIM 6016</strain>
    </source>
</reference>
<evidence type="ECO:0000259" key="9">
    <source>
        <dbReference type="PROSITE" id="PS50011"/>
    </source>
</evidence>
<dbReference type="InterPro" id="IPR008271">
    <property type="entry name" value="Ser/Thr_kinase_AS"/>
</dbReference>
<dbReference type="EMBL" id="KZ680210">
    <property type="protein sequence ID" value="PTB67847.1"/>
    <property type="molecule type" value="Genomic_DNA"/>
</dbReference>
<keyword evidence="4 10" id="KW-0808">Transferase</keyword>
<dbReference type="PANTHER" id="PTHR44167:SF24">
    <property type="entry name" value="SERINE_THREONINE-PROTEIN KINASE CHK2"/>
    <property type="match status" value="1"/>
</dbReference>
<dbReference type="InterPro" id="IPR011009">
    <property type="entry name" value="Kinase-like_dom_sf"/>
</dbReference>
<evidence type="ECO:0000256" key="7">
    <source>
        <dbReference type="SAM" id="MobiDB-lite"/>
    </source>
</evidence>
<comment type="similarity">
    <text evidence="1">Belongs to the protein kinase superfamily. CAMK Ser/Thr protein kinase family. CHEK2 subfamily.</text>
</comment>
<evidence type="ECO:0000259" key="8">
    <source>
        <dbReference type="PROSITE" id="PS50006"/>
    </source>
</evidence>
<dbReference type="OrthoDB" id="74764at2759"/>
<gene>
    <name evidence="10" type="ORF">BBK36DRAFT_2669</name>
</gene>
<dbReference type="InterPro" id="IPR000253">
    <property type="entry name" value="FHA_dom"/>
</dbReference>
<dbReference type="EC" id="2.7.11.1" evidence="2"/>
<protein>
    <recommendedName>
        <fullName evidence="2">non-specific serine/threonine protein kinase</fullName>
        <ecNumber evidence="2">2.7.11.1</ecNumber>
    </recommendedName>
</protein>
<feature type="domain" description="FHA" evidence="8">
    <location>
        <begin position="46"/>
        <end position="82"/>
    </location>
</feature>
<dbReference type="AlphaFoldDB" id="A0A2T4BET0"/>
<dbReference type="GO" id="GO:0051598">
    <property type="term" value="P:meiotic recombination checkpoint signaling"/>
    <property type="evidence" value="ECO:0007669"/>
    <property type="project" value="TreeGrafter"/>
</dbReference>
<dbReference type="Gene3D" id="2.60.200.20">
    <property type="match status" value="1"/>
</dbReference>